<dbReference type="HOGENOM" id="CLU_3031475_0_0_6"/>
<dbReference type="KEGG" id="xdo:XDD1_0320"/>
<organism evidence="2 3">
    <name type="scientific">Xenorhabdus doucetiae</name>
    <dbReference type="NCBI Taxonomy" id="351671"/>
    <lineage>
        <taxon>Bacteria</taxon>
        <taxon>Pseudomonadati</taxon>
        <taxon>Pseudomonadota</taxon>
        <taxon>Gammaproteobacteria</taxon>
        <taxon>Enterobacterales</taxon>
        <taxon>Morganellaceae</taxon>
        <taxon>Xenorhabdus</taxon>
    </lineage>
</organism>
<sequence length="55" mass="6423">MNGFYIKKNKKCPLENKIQKNYCQRRKRPYNAPPLTDAELRTAAEGSRRKAKINA</sequence>
<evidence type="ECO:0000313" key="3">
    <source>
        <dbReference type="Proteomes" id="UP000032721"/>
    </source>
</evidence>
<evidence type="ECO:0000256" key="1">
    <source>
        <dbReference type="SAM" id="MobiDB-lite"/>
    </source>
</evidence>
<dbReference type="EMBL" id="FO704550">
    <property type="protein sequence ID" value="CDG16028.1"/>
    <property type="molecule type" value="Genomic_DNA"/>
</dbReference>
<reference evidence="2 3" key="1">
    <citation type="submission" date="2013-07" db="EMBL/GenBank/DDBJ databases">
        <authorList>
            <person name="Genoscope - CEA"/>
        </authorList>
    </citation>
    <scope>NUCLEOTIDE SEQUENCE [LARGE SCALE GENOMIC DNA]</scope>
    <source>
        <strain evidence="3">FRM16 / DSM 17909</strain>
    </source>
</reference>
<name>A0A068QMG4_9GAMM</name>
<accession>A0A068QMG4</accession>
<dbReference type="AlphaFoldDB" id="A0A068QMG4"/>
<evidence type="ECO:0000313" key="2">
    <source>
        <dbReference type="EMBL" id="CDG16028.1"/>
    </source>
</evidence>
<protein>
    <submittedName>
        <fullName evidence="2">Uncharacterized protein</fullName>
    </submittedName>
</protein>
<dbReference type="Proteomes" id="UP000032721">
    <property type="component" value="Chromosome"/>
</dbReference>
<feature type="region of interest" description="Disordered" evidence="1">
    <location>
        <begin position="26"/>
        <end position="55"/>
    </location>
</feature>
<gene>
    <name evidence="2" type="ORF">XDD1_0320</name>
</gene>
<proteinExistence type="predicted"/>
<feature type="compositionally biased region" description="Basic and acidic residues" evidence="1">
    <location>
        <begin position="38"/>
        <end position="48"/>
    </location>
</feature>